<proteinExistence type="predicted"/>
<name>A0A9P9A2P6_9PEZI</name>
<dbReference type="OrthoDB" id="406838at2759"/>
<gene>
    <name evidence="2" type="ORF">BKA67DRAFT_533584</name>
</gene>
<feature type="compositionally biased region" description="Low complexity" evidence="1">
    <location>
        <begin position="62"/>
        <end position="82"/>
    </location>
</feature>
<evidence type="ECO:0000256" key="1">
    <source>
        <dbReference type="SAM" id="MobiDB-lite"/>
    </source>
</evidence>
<evidence type="ECO:0008006" key="4">
    <source>
        <dbReference type="Google" id="ProtNLM"/>
    </source>
</evidence>
<dbReference type="Proteomes" id="UP000758603">
    <property type="component" value="Unassembled WGS sequence"/>
</dbReference>
<reference evidence="2" key="1">
    <citation type="journal article" date="2021" name="Nat. Commun.">
        <title>Genetic determinants of endophytism in the Arabidopsis root mycobiome.</title>
        <authorList>
            <person name="Mesny F."/>
            <person name="Miyauchi S."/>
            <person name="Thiergart T."/>
            <person name="Pickel B."/>
            <person name="Atanasova L."/>
            <person name="Karlsson M."/>
            <person name="Huettel B."/>
            <person name="Barry K.W."/>
            <person name="Haridas S."/>
            <person name="Chen C."/>
            <person name="Bauer D."/>
            <person name="Andreopoulos W."/>
            <person name="Pangilinan J."/>
            <person name="LaButti K."/>
            <person name="Riley R."/>
            <person name="Lipzen A."/>
            <person name="Clum A."/>
            <person name="Drula E."/>
            <person name="Henrissat B."/>
            <person name="Kohler A."/>
            <person name="Grigoriev I.V."/>
            <person name="Martin F.M."/>
            <person name="Hacquard S."/>
        </authorList>
    </citation>
    <scope>NUCLEOTIDE SEQUENCE</scope>
    <source>
        <strain evidence="2">MPI-SDFR-AT-0073</strain>
    </source>
</reference>
<dbReference type="EMBL" id="JAGPXC010000002">
    <property type="protein sequence ID" value="KAH6658431.1"/>
    <property type="molecule type" value="Genomic_DNA"/>
</dbReference>
<evidence type="ECO:0000313" key="2">
    <source>
        <dbReference type="EMBL" id="KAH6658431.1"/>
    </source>
</evidence>
<comment type="caution">
    <text evidence="2">The sequence shown here is derived from an EMBL/GenBank/DDBJ whole genome shotgun (WGS) entry which is preliminary data.</text>
</comment>
<sequence>MSHDARYQEEAEPLIGDCELAQADIGDDEKESVALHGDPAKQSLGALFTTSSPVSEDPGLHSASAASGFTSSSSTPRPNPSTVPINGTAPITALRGGPEHGLSVMSVDLGFGKYQAWLWSLSSNGTLSRREIESQTQWKIFESPKFLTTPVIATADTSGSMLHVAFAIEASTGHLMYSIYKRSLQEGTWVGMWEDEQGWRSLGGRFVYQPTVSVSVSSAIDVYVVNEGGELWRTSLAGLVPSPIWDEWVVIGSGFTGEVSVDNAVAYNSLRPIHVAALKDGQYQYASSFHGSYHRPQKWESLGVPRTCLGKELGYPNIMATGVDLAEVLVVCNGQVWQKMYNGSWSEEWVSIDERSGLEHVTHGHSLSSGSLFSRIADGCIAQIDRELTKESGWDWSSWWISMCPNQRQRMTREEASSSSMAIHDVHGNRFDMFYDEVDGSLWYSTWYGSAKQGKRPNRKIISSPL</sequence>
<accession>A0A9P9A2P6</accession>
<protein>
    <recommendedName>
        <fullName evidence="4">Fucose-specific lectin</fullName>
    </recommendedName>
</protein>
<dbReference type="GeneID" id="70128618"/>
<feature type="region of interest" description="Disordered" evidence="1">
    <location>
        <begin position="49"/>
        <end position="94"/>
    </location>
</feature>
<organism evidence="2 3">
    <name type="scientific">Truncatella angustata</name>
    <dbReference type="NCBI Taxonomy" id="152316"/>
    <lineage>
        <taxon>Eukaryota</taxon>
        <taxon>Fungi</taxon>
        <taxon>Dikarya</taxon>
        <taxon>Ascomycota</taxon>
        <taxon>Pezizomycotina</taxon>
        <taxon>Sordariomycetes</taxon>
        <taxon>Xylariomycetidae</taxon>
        <taxon>Amphisphaeriales</taxon>
        <taxon>Sporocadaceae</taxon>
        <taxon>Truncatella</taxon>
    </lineage>
</organism>
<dbReference type="RefSeq" id="XP_045962665.1">
    <property type="nucleotide sequence ID" value="XM_046099726.1"/>
</dbReference>
<keyword evidence="3" id="KW-1185">Reference proteome</keyword>
<evidence type="ECO:0000313" key="3">
    <source>
        <dbReference type="Proteomes" id="UP000758603"/>
    </source>
</evidence>
<dbReference type="AlphaFoldDB" id="A0A9P9A2P6"/>
<dbReference type="SUPFAM" id="SSF89372">
    <property type="entry name" value="Fucose-specific lectin"/>
    <property type="match status" value="1"/>
</dbReference>